<dbReference type="EMBL" id="CM045767">
    <property type="protein sequence ID" value="KAI7998922.1"/>
    <property type="molecule type" value="Genomic_DNA"/>
</dbReference>
<reference evidence="1 2" key="1">
    <citation type="journal article" date="2022" name="Plant J.">
        <title>Chromosome-level genome of Camellia lanceoleosa provides a valuable resource for understanding genome evolution and self-incompatibility.</title>
        <authorList>
            <person name="Gong W."/>
            <person name="Xiao S."/>
            <person name="Wang L."/>
            <person name="Liao Z."/>
            <person name="Chang Y."/>
            <person name="Mo W."/>
            <person name="Hu G."/>
            <person name="Li W."/>
            <person name="Zhao G."/>
            <person name="Zhu H."/>
            <person name="Hu X."/>
            <person name="Ji K."/>
            <person name="Xiang X."/>
            <person name="Song Q."/>
            <person name="Yuan D."/>
            <person name="Jin S."/>
            <person name="Zhang L."/>
        </authorList>
    </citation>
    <scope>NUCLEOTIDE SEQUENCE [LARGE SCALE GENOMIC DNA]</scope>
    <source>
        <strain evidence="1">SQ_2022a</strain>
    </source>
</reference>
<sequence>MKRNKFTATERDQISSVLDRAFVRLEAWFQWFNTTQSGKDMSSYFWHGRDNATMRELNPKTLTSGLDDYPRASHPTEDEHHLDLRCWVFLAADCTHSISKLLQKEHELGKEYDSTAKLLSNFEILNQMHFDDAHGTYLDFGNHTEKNRCEELPADMVFLGTV</sequence>
<proteinExistence type="predicted"/>
<keyword evidence="2" id="KW-1185">Reference proteome</keyword>
<gene>
    <name evidence="1" type="ORF">LOK49_LG10G00142</name>
</gene>
<comment type="caution">
    <text evidence="1">The sequence shown here is derived from an EMBL/GenBank/DDBJ whole genome shotgun (WGS) entry which is preliminary data.</text>
</comment>
<dbReference type="Proteomes" id="UP001060215">
    <property type="component" value="Chromosome 10"/>
</dbReference>
<evidence type="ECO:0000313" key="2">
    <source>
        <dbReference type="Proteomes" id="UP001060215"/>
    </source>
</evidence>
<evidence type="ECO:0000313" key="1">
    <source>
        <dbReference type="EMBL" id="KAI7998922.1"/>
    </source>
</evidence>
<name>A0ACC0GCQ7_9ERIC</name>
<organism evidence="1 2">
    <name type="scientific">Camellia lanceoleosa</name>
    <dbReference type="NCBI Taxonomy" id="1840588"/>
    <lineage>
        <taxon>Eukaryota</taxon>
        <taxon>Viridiplantae</taxon>
        <taxon>Streptophyta</taxon>
        <taxon>Embryophyta</taxon>
        <taxon>Tracheophyta</taxon>
        <taxon>Spermatophyta</taxon>
        <taxon>Magnoliopsida</taxon>
        <taxon>eudicotyledons</taxon>
        <taxon>Gunneridae</taxon>
        <taxon>Pentapetalae</taxon>
        <taxon>asterids</taxon>
        <taxon>Ericales</taxon>
        <taxon>Theaceae</taxon>
        <taxon>Camellia</taxon>
    </lineage>
</organism>
<accession>A0ACC0GCQ7</accession>
<protein>
    <submittedName>
        <fullName evidence="1">Mannosyl-oligosaccharide glucosidase GCS1</fullName>
    </submittedName>
</protein>